<name>A0ABD3QXJ5_9STRA</name>
<keyword evidence="2" id="KW-0813">Transport</keyword>
<dbReference type="Pfam" id="PF07690">
    <property type="entry name" value="MFS_1"/>
    <property type="match status" value="1"/>
</dbReference>
<feature type="transmembrane region" description="Helical" evidence="7">
    <location>
        <begin position="309"/>
        <end position="326"/>
    </location>
</feature>
<dbReference type="InterPro" id="IPR036259">
    <property type="entry name" value="MFS_trans_sf"/>
</dbReference>
<keyword evidence="4 7" id="KW-1133">Transmembrane helix</keyword>
<feature type="transmembrane region" description="Helical" evidence="7">
    <location>
        <begin position="134"/>
        <end position="154"/>
    </location>
</feature>
<dbReference type="AlphaFoldDB" id="A0ABD3QXJ5"/>
<feature type="transmembrane region" description="Helical" evidence="7">
    <location>
        <begin position="70"/>
        <end position="91"/>
    </location>
</feature>
<dbReference type="EMBL" id="JALLPJ020000028">
    <property type="protein sequence ID" value="KAL3804802.1"/>
    <property type="molecule type" value="Genomic_DNA"/>
</dbReference>
<evidence type="ECO:0000256" key="5">
    <source>
        <dbReference type="ARBA" id="ARBA00023136"/>
    </source>
</evidence>
<evidence type="ECO:0000256" key="6">
    <source>
        <dbReference type="SAM" id="MobiDB-lite"/>
    </source>
</evidence>
<dbReference type="Proteomes" id="UP001530400">
    <property type="component" value="Unassembled WGS sequence"/>
</dbReference>
<dbReference type="InterPro" id="IPR011701">
    <property type="entry name" value="MFS"/>
</dbReference>
<feature type="transmembrane region" description="Helical" evidence="7">
    <location>
        <begin position="282"/>
        <end position="303"/>
    </location>
</feature>
<accession>A0ABD3QXJ5</accession>
<dbReference type="PANTHER" id="PTHR23510:SF3">
    <property type="entry name" value="MAJOR FACILITATOR SUPERFAMILY DOMAIN-CONTAINING PROTEIN 8"/>
    <property type="match status" value="1"/>
</dbReference>
<reference evidence="9 10" key="1">
    <citation type="submission" date="2024-10" db="EMBL/GenBank/DDBJ databases">
        <title>Updated reference genomes for cyclostephanoid diatoms.</title>
        <authorList>
            <person name="Roberts W.R."/>
            <person name="Alverson A.J."/>
        </authorList>
    </citation>
    <scope>NUCLEOTIDE SEQUENCE [LARGE SCALE GENOMIC DNA]</scope>
    <source>
        <strain evidence="9 10">AJA010-31</strain>
    </source>
</reference>
<keyword evidence="5 7" id="KW-0472">Membrane</keyword>
<dbReference type="InterPro" id="IPR051068">
    <property type="entry name" value="MFS_Domain-Containing_Protein"/>
</dbReference>
<feature type="transmembrane region" description="Helical" evidence="7">
    <location>
        <begin position="393"/>
        <end position="412"/>
    </location>
</feature>
<feature type="transmembrane region" description="Helical" evidence="7">
    <location>
        <begin position="174"/>
        <end position="193"/>
    </location>
</feature>
<comment type="subcellular location">
    <subcellularLocation>
        <location evidence="1">Endomembrane system</location>
        <topology evidence="1">Multi-pass membrane protein</topology>
    </subcellularLocation>
</comment>
<dbReference type="PROSITE" id="PS50850">
    <property type="entry name" value="MFS"/>
    <property type="match status" value="1"/>
</dbReference>
<evidence type="ECO:0000256" key="3">
    <source>
        <dbReference type="ARBA" id="ARBA00022692"/>
    </source>
</evidence>
<evidence type="ECO:0000256" key="2">
    <source>
        <dbReference type="ARBA" id="ARBA00022448"/>
    </source>
</evidence>
<keyword evidence="3 7" id="KW-0812">Transmembrane</keyword>
<feature type="transmembrane region" description="Helical" evidence="7">
    <location>
        <begin position="97"/>
        <end position="122"/>
    </location>
</feature>
<organism evidence="9 10">
    <name type="scientific">Cyclotella atomus</name>
    <dbReference type="NCBI Taxonomy" id="382360"/>
    <lineage>
        <taxon>Eukaryota</taxon>
        <taxon>Sar</taxon>
        <taxon>Stramenopiles</taxon>
        <taxon>Ochrophyta</taxon>
        <taxon>Bacillariophyta</taxon>
        <taxon>Coscinodiscophyceae</taxon>
        <taxon>Thalassiosirophycidae</taxon>
        <taxon>Stephanodiscales</taxon>
        <taxon>Stephanodiscaceae</taxon>
        <taxon>Cyclotella</taxon>
    </lineage>
</organism>
<evidence type="ECO:0000256" key="1">
    <source>
        <dbReference type="ARBA" id="ARBA00004127"/>
    </source>
</evidence>
<evidence type="ECO:0000313" key="9">
    <source>
        <dbReference type="EMBL" id="KAL3804802.1"/>
    </source>
</evidence>
<sequence length="479" mass="52117">MKPFVLALAALNMADSISFMIVTSSLAMYIDTLGGSQDIYGFVLTVYSFMSFCGKPVLGRWSDMYNFSMPFMVSMSCSVLGGVFYAIAPAFANLHLALASVALGRILGGLGRANSALTFAYVARASEASERTSVSSLLGGLQMIGMVIAPLFSALLSNVDFKLFGVHFNNLNSVGLLLVLVNVIPQVMIYLFLPDLPKGEESDDYSDEKESEWLRMFRCTLKNPHIGVPFLTIFVFNFNFQFIETALAPSAQDALQLGPSQTSYILGMALVHQLSTNKVSDFHLLIFGLFVNFIGYALLYMLWYRGVPYIAFVLPVVVTASSYPFLGAPNRSIFAAAVDATPELSGLEGSMQSLLSMASSVAGFTSPFLITHFCMRTPEEVSQSNAKREFSPLALLSPLLGLAALYATYLAGDPGKHDKESEKDTVGETTPLAQMSPVHKRCSLQQAGKRARVRGSILCSVPMMPQTGDIYDDDDDELE</sequence>
<evidence type="ECO:0000313" key="10">
    <source>
        <dbReference type="Proteomes" id="UP001530400"/>
    </source>
</evidence>
<proteinExistence type="predicted"/>
<feature type="compositionally biased region" description="Basic and acidic residues" evidence="6">
    <location>
        <begin position="415"/>
        <end position="426"/>
    </location>
</feature>
<feature type="transmembrane region" description="Helical" evidence="7">
    <location>
        <begin position="354"/>
        <end position="373"/>
    </location>
</feature>
<comment type="caution">
    <text evidence="9">The sequence shown here is derived from an EMBL/GenBank/DDBJ whole genome shotgun (WGS) entry which is preliminary data.</text>
</comment>
<dbReference type="SUPFAM" id="SSF103473">
    <property type="entry name" value="MFS general substrate transporter"/>
    <property type="match status" value="1"/>
</dbReference>
<protein>
    <recommendedName>
        <fullName evidence="8">Major facilitator superfamily (MFS) profile domain-containing protein</fullName>
    </recommendedName>
</protein>
<dbReference type="GO" id="GO:0012505">
    <property type="term" value="C:endomembrane system"/>
    <property type="evidence" value="ECO:0007669"/>
    <property type="project" value="UniProtKB-SubCell"/>
</dbReference>
<evidence type="ECO:0000259" key="8">
    <source>
        <dbReference type="PROSITE" id="PS50850"/>
    </source>
</evidence>
<feature type="transmembrane region" description="Helical" evidence="7">
    <location>
        <begin position="40"/>
        <end position="58"/>
    </location>
</feature>
<evidence type="ECO:0000256" key="7">
    <source>
        <dbReference type="SAM" id="Phobius"/>
    </source>
</evidence>
<feature type="domain" description="Major facilitator superfamily (MFS) profile" evidence="8">
    <location>
        <begin position="4"/>
        <end position="415"/>
    </location>
</feature>
<dbReference type="InterPro" id="IPR020846">
    <property type="entry name" value="MFS_dom"/>
</dbReference>
<keyword evidence="10" id="KW-1185">Reference proteome</keyword>
<feature type="region of interest" description="Disordered" evidence="6">
    <location>
        <begin position="415"/>
        <end position="439"/>
    </location>
</feature>
<dbReference type="PANTHER" id="PTHR23510">
    <property type="entry name" value="INNER MEMBRANE TRANSPORT PROTEIN YAJR"/>
    <property type="match status" value="1"/>
</dbReference>
<dbReference type="Gene3D" id="1.20.1250.20">
    <property type="entry name" value="MFS general substrate transporter like domains"/>
    <property type="match status" value="1"/>
</dbReference>
<gene>
    <name evidence="9" type="ORF">ACHAWO_005331</name>
</gene>
<evidence type="ECO:0000256" key="4">
    <source>
        <dbReference type="ARBA" id="ARBA00022989"/>
    </source>
</evidence>